<protein>
    <recommendedName>
        <fullName evidence="2 5">Cell shape-determining protein MreC</fullName>
    </recommendedName>
    <alternativeName>
        <fullName evidence="4 5">Cell shape protein MreC</fullName>
    </alternativeName>
</protein>
<dbReference type="PANTHER" id="PTHR34138:SF1">
    <property type="entry name" value="CELL SHAPE-DETERMINING PROTEIN MREC"/>
    <property type="match status" value="1"/>
</dbReference>
<keyword evidence="3 5" id="KW-0133">Cell shape</keyword>
<reference evidence="9 10" key="1">
    <citation type="submission" date="2021-10" db="EMBL/GenBank/DDBJ databases">
        <title>Anaerobic single-cell dispensing facilitates the cultivation of human gut bacteria.</title>
        <authorList>
            <person name="Afrizal A."/>
        </authorList>
    </citation>
    <scope>NUCLEOTIDE SEQUENCE [LARGE SCALE GENOMIC DNA]</scope>
    <source>
        <strain evidence="9 10">CLA-AA-H212</strain>
    </source>
</reference>
<keyword evidence="6" id="KW-0175">Coiled coil</keyword>
<gene>
    <name evidence="9" type="ORF">LKD28_01035</name>
</gene>
<dbReference type="PIRSF" id="PIRSF038471">
    <property type="entry name" value="MreC"/>
    <property type="match status" value="1"/>
</dbReference>
<evidence type="ECO:0000256" key="2">
    <source>
        <dbReference type="ARBA" id="ARBA00013855"/>
    </source>
</evidence>
<dbReference type="PANTHER" id="PTHR34138">
    <property type="entry name" value="CELL SHAPE-DETERMINING PROTEIN MREC"/>
    <property type="match status" value="1"/>
</dbReference>
<evidence type="ECO:0000256" key="7">
    <source>
        <dbReference type="SAM" id="Phobius"/>
    </source>
</evidence>
<accession>A0ABS8FLV0</accession>
<evidence type="ECO:0000256" key="4">
    <source>
        <dbReference type="ARBA" id="ARBA00032089"/>
    </source>
</evidence>
<evidence type="ECO:0000259" key="8">
    <source>
        <dbReference type="Pfam" id="PF04085"/>
    </source>
</evidence>
<evidence type="ECO:0000256" key="6">
    <source>
        <dbReference type="SAM" id="Coils"/>
    </source>
</evidence>
<evidence type="ECO:0000313" key="10">
    <source>
        <dbReference type="Proteomes" id="UP001198495"/>
    </source>
</evidence>
<sequence>MRFDRRKDIHPKYLLLTFTIIGIVLIVLSYAAAPKVAGIRRFTSKLITPIQKGINEIGLWTDSKMKNLNEIKTLTDENEALQAELASCKQEITNYQNKMLELQELRDLYNLDESYPDYEMTAAHVFAKDSTSWFSTFYIDKGTKQGLFKGANVLCGDGVAGIITECFDDYAKVRAVIDDNSNISAKVMPANALCTVEGDLNLYDSGYLLVENIDKDANVSIGDKVVTSPISDLYHSGLIIGYVAKTSYDTNNLTMTAYITPAVDFSNITDVLVITAEKKTVSHE</sequence>
<dbReference type="Proteomes" id="UP001198495">
    <property type="component" value="Unassembled WGS sequence"/>
</dbReference>
<dbReference type="Gene3D" id="2.40.10.350">
    <property type="entry name" value="Rod shape-determining protein MreC, domain 2"/>
    <property type="match status" value="1"/>
</dbReference>
<dbReference type="InterPro" id="IPR042175">
    <property type="entry name" value="Cell/Rod_MreC_2"/>
</dbReference>
<feature type="transmembrane region" description="Helical" evidence="7">
    <location>
        <begin position="12"/>
        <end position="33"/>
    </location>
</feature>
<keyword evidence="7" id="KW-1133">Transmembrane helix</keyword>
<evidence type="ECO:0000256" key="1">
    <source>
        <dbReference type="ARBA" id="ARBA00009369"/>
    </source>
</evidence>
<proteinExistence type="inferred from homology"/>
<comment type="similarity">
    <text evidence="1 5">Belongs to the MreC family.</text>
</comment>
<dbReference type="EMBL" id="JAJEQT010000001">
    <property type="protein sequence ID" value="MCC2217618.1"/>
    <property type="molecule type" value="Genomic_DNA"/>
</dbReference>
<dbReference type="Pfam" id="PF04085">
    <property type="entry name" value="MreC"/>
    <property type="match status" value="1"/>
</dbReference>
<keyword evidence="7" id="KW-0472">Membrane</keyword>
<dbReference type="Gene3D" id="2.40.10.340">
    <property type="entry name" value="Rod shape-determining protein MreC, domain 1"/>
    <property type="match status" value="1"/>
</dbReference>
<comment type="function">
    <text evidence="5">Involved in formation and maintenance of cell shape.</text>
</comment>
<feature type="coiled-coil region" evidence="6">
    <location>
        <begin position="64"/>
        <end position="105"/>
    </location>
</feature>
<evidence type="ECO:0000313" key="9">
    <source>
        <dbReference type="EMBL" id="MCC2217618.1"/>
    </source>
</evidence>
<evidence type="ECO:0000256" key="5">
    <source>
        <dbReference type="PIRNR" id="PIRNR038471"/>
    </source>
</evidence>
<evidence type="ECO:0000256" key="3">
    <source>
        <dbReference type="ARBA" id="ARBA00022960"/>
    </source>
</evidence>
<dbReference type="InterPro" id="IPR055342">
    <property type="entry name" value="MreC_beta-barrel_core"/>
</dbReference>
<dbReference type="InterPro" id="IPR007221">
    <property type="entry name" value="MreC"/>
</dbReference>
<feature type="domain" description="Rod shape-determining protein MreC beta-barrel core" evidence="8">
    <location>
        <begin position="125"/>
        <end position="274"/>
    </location>
</feature>
<dbReference type="RefSeq" id="WP_021985501.1">
    <property type="nucleotide sequence ID" value="NZ_JAJEQT010000001.1"/>
</dbReference>
<comment type="caution">
    <text evidence="9">The sequence shown here is derived from an EMBL/GenBank/DDBJ whole genome shotgun (WGS) entry which is preliminary data.</text>
</comment>
<keyword evidence="7" id="KW-0812">Transmembrane</keyword>
<name>A0ABS8FLV0_9FIRM</name>
<keyword evidence="10" id="KW-1185">Reference proteome</keyword>
<dbReference type="InterPro" id="IPR042177">
    <property type="entry name" value="Cell/Rod_1"/>
</dbReference>
<organism evidence="9 10">
    <name type="scientific">Coprococcus hominis</name>
    <name type="common">ex Arizal et al. 2022</name>
    <dbReference type="NCBI Taxonomy" id="2881262"/>
    <lineage>
        <taxon>Bacteria</taxon>
        <taxon>Bacillati</taxon>
        <taxon>Bacillota</taxon>
        <taxon>Clostridia</taxon>
        <taxon>Lachnospirales</taxon>
        <taxon>Lachnospiraceae</taxon>
        <taxon>Coprococcus</taxon>
    </lineage>
</organism>